<evidence type="ECO:0000313" key="3">
    <source>
        <dbReference type="EMBL" id="KAJ8734412.1"/>
    </source>
</evidence>
<evidence type="ECO:0000256" key="2">
    <source>
        <dbReference type="SAM" id="Phobius"/>
    </source>
</evidence>
<dbReference type="EMBL" id="JARGEI010000003">
    <property type="protein sequence ID" value="KAJ8734412.1"/>
    <property type="molecule type" value="Genomic_DNA"/>
</dbReference>
<proteinExistence type="predicted"/>
<organism evidence="3 4">
    <name type="scientific">Mythimna separata</name>
    <name type="common">Oriental armyworm</name>
    <name type="synonym">Pseudaletia separata</name>
    <dbReference type="NCBI Taxonomy" id="271217"/>
    <lineage>
        <taxon>Eukaryota</taxon>
        <taxon>Metazoa</taxon>
        <taxon>Ecdysozoa</taxon>
        <taxon>Arthropoda</taxon>
        <taxon>Hexapoda</taxon>
        <taxon>Insecta</taxon>
        <taxon>Pterygota</taxon>
        <taxon>Neoptera</taxon>
        <taxon>Endopterygota</taxon>
        <taxon>Lepidoptera</taxon>
        <taxon>Glossata</taxon>
        <taxon>Ditrysia</taxon>
        <taxon>Noctuoidea</taxon>
        <taxon>Noctuidae</taxon>
        <taxon>Noctuinae</taxon>
        <taxon>Hadenini</taxon>
        <taxon>Mythimna</taxon>
    </lineage>
</organism>
<protein>
    <submittedName>
        <fullName evidence="3">Uncharacterized protein</fullName>
    </submittedName>
</protein>
<keyword evidence="2" id="KW-0472">Membrane</keyword>
<feature type="region of interest" description="Disordered" evidence="1">
    <location>
        <begin position="245"/>
        <end position="319"/>
    </location>
</feature>
<evidence type="ECO:0000313" key="4">
    <source>
        <dbReference type="Proteomes" id="UP001231518"/>
    </source>
</evidence>
<comment type="caution">
    <text evidence="3">The sequence shown here is derived from an EMBL/GenBank/DDBJ whole genome shotgun (WGS) entry which is preliminary data.</text>
</comment>
<accession>A0AAD7Z293</accession>
<evidence type="ECO:0000256" key="1">
    <source>
        <dbReference type="SAM" id="MobiDB-lite"/>
    </source>
</evidence>
<gene>
    <name evidence="3" type="ORF">PYW07_014963</name>
</gene>
<reference evidence="3" key="1">
    <citation type="submission" date="2023-03" db="EMBL/GenBank/DDBJ databases">
        <title>Chromosome-level genomes of two armyworms, Mythimna separata and Mythimna loreyi, provide insights into the biosynthesis and reception of sex pheromones.</title>
        <authorList>
            <person name="Zhao H."/>
        </authorList>
    </citation>
    <scope>NUCLEOTIDE SEQUENCE</scope>
    <source>
        <strain evidence="3">BeijingLab</strain>
        <tissue evidence="3">Pupa</tissue>
    </source>
</reference>
<dbReference type="AlphaFoldDB" id="A0AAD7Z293"/>
<sequence length="319" mass="37248">MRQTVRAAHTRSLATVTMRTSAAMFLAILVYATMLWRPCDCYYKYGTERRMGGARALRGRCSNSHACDRQCCVPVTATTMLWRPCDCYYKYGKERRMGGARALRGRCSNSHACDRQCCGVPATATTMLCPCDCYYKYGTERRMGGKLTRLTRELLLDVEMKVQAIQGYRDQYYKSLQYQLGDTVFEMRDFFKKMVRIYQMTHRDISYRHGNYHRSLEALVEIQRMAMDIETRVTMVQGWQYKRETKEEHRERMLSPLRSGAPRDADDDAEPLREAAARVRMLQRLPARARPRPRAPSTAPPRRPNKKWRHVTNNDFSLL</sequence>
<feature type="transmembrane region" description="Helical" evidence="2">
    <location>
        <begin position="12"/>
        <end position="36"/>
    </location>
</feature>
<keyword evidence="4" id="KW-1185">Reference proteome</keyword>
<dbReference type="Proteomes" id="UP001231518">
    <property type="component" value="Chromosome 5"/>
</dbReference>
<name>A0AAD7Z293_MYTSE</name>
<keyword evidence="2" id="KW-1133">Transmembrane helix</keyword>
<keyword evidence="2" id="KW-0812">Transmembrane</keyword>